<dbReference type="Proteomes" id="UP000433101">
    <property type="component" value="Unassembled WGS sequence"/>
</dbReference>
<comment type="caution">
    <text evidence="2">The sequence shown here is derived from an EMBL/GenBank/DDBJ whole genome shotgun (WGS) entry which is preliminary data.</text>
</comment>
<feature type="domain" description="Peptidase S74" evidence="1">
    <location>
        <begin position="461"/>
        <end position="555"/>
    </location>
</feature>
<dbReference type="PROSITE" id="PS51688">
    <property type="entry name" value="ICA"/>
    <property type="match status" value="1"/>
</dbReference>
<keyword evidence="3" id="KW-1185">Reference proteome</keyword>
<dbReference type="InterPro" id="IPR030392">
    <property type="entry name" value="S74_ICA"/>
</dbReference>
<dbReference type="EMBL" id="WUMV01000009">
    <property type="protein sequence ID" value="MXN67210.1"/>
    <property type="molecule type" value="Genomic_DNA"/>
</dbReference>
<accession>A0A7X3LY42</accession>
<evidence type="ECO:0000313" key="2">
    <source>
        <dbReference type="EMBL" id="MXN67210.1"/>
    </source>
</evidence>
<reference evidence="2 3" key="1">
    <citation type="submission" date="2019-12" db="EMBL/GenBank/DDBJ databases">
        <authorList>
            <person name="Li M."/>
        </authorList>
    </citation>
    <scope>NUCLEOTIDE SEQUENCE [LARGE SCALE GENOMIC DNA]</scope>
    <source>
        <strain evidence="2 3">GBMRC 2046</strain>
    </source>
</reference>
<evidence type="ECO:0000313" key="3">
    <source>
        <dbReference type="Proteomes" id="UP000433101"/>
    </source>
</evidence>
<dbReference type="Pfam" id="PF13884">
    <property type="entry name" value="Peptidase_S74"/>
    <property type="match status" value="1"/>
</dbReference>
<dbReference type="AlphaFoldDB" id="A0A7X3LY42"/>
<dbReference type="InterPro" id="IPR036388">
    <property type="entry name" value="WH-like_DNA-bd_sf"/>
</dbReference>
<protein>
    <submittedName>
        <fullName evidence="2">DUF2793 domain-containing protein</fullName>
    </submittedName>
</protein>
<dbReference type="InterPro" id="IPR021251">
    <property type="entry name" value="DUF2793"/>
</dbReference>
<gene>
    <name evidence="2" type="ORF">GR183_20060</name>
</gene>
<dbReference type="Gene3D" id="1.10.10.10">
    <property type="entry name" value="Winged helix-like DNA-binding domain superfamily/Winged helix DNA-binding domain"/>
    <property type="match status" value="1"/>
</dbReference>
<organism evidence="2 3">
    <name type="scientific">Stappia sediminis</name>
    <dbReference type="NCBI Taxonomy" id="2692190"/>
    <lineage>
        <taxon>Bacteria</taxon>
        <taxon>Pseudomonadati</taxon>
        <taxon>Pseudomonadota</taxon>
        <taxon>Alphaproteobacteria</taxon>
        <taxon>Hyphomicrobiales</taxon>
        <taxon>Stappiaceae</taxon>
        <taxon>Stappia</taxon>
    </lineage>
</organism>
<sequence length="561" mass="58484">MTTRSFSIPELAAAQAQKHVTVNEALRVIDAAMNLVVASRAVTDPPIEPGEGEKYIPANPATGIWSSHENEIAAFVNGQWRFFSPEVGWRAFDQATAKLAIWDGADWTDFAGGGTQPLLGINTVADATNRLAVKSDAVLFSHDDVTPGTGDMRFVINKAAVGNTASLLFQTGYSGRGEVGLAGSDALELKASADGATFDDVLTLDPVSHTLRFTLDGSERARVSAEGYFGIGTSSPLERLHVNGTARMSEIWTEQGIAIGGDNTPADFWGSGGNAALFFNKGFLGTNGSFATSLFSNGHRNNAGSFTFLGVAGITDTASGIDLYPDGAIWFRGGAAVGTTILPRMIIDASGNVGIATTSPSDTLSVNGTVGISGGTTNIVLSLESTDGRCGLALSDVSTTGPFQVLIEALGDDMILSAGGAARLTLGSNGSLTAGGVYTMTTASAANVNVASDGLLRRSTSSAKYKDDIREMTAPERDVLKALRPVSYLSTCEGDDPKRRHFGLIAEEVFEAAPSLVHLGADGSPEGVMYDRIVPHLIAGQQTHETSIAELRGRVEALEAA</sequence>
<proteinExistence type="predicted"/>
<evidence type="ECO:0000259" key="1">
    <source>
        <dbReference type="PROSITE" id="PS51688"/>
    </source>
</evidence>
<dbReference type="RefSeq" id="WP_160777441.1">
    <property type="nucleotide sequence ID" value="NZ_WUMV01000009.1"/>
</dbReference>
<dbReference type="Pfam" id="PF10983">
    <property type="entry name" value="DUF2793"/>
    <property type="match status" value="1"/>
</dbReference>
<name>A0A7X3LY42_9HYPH</name>